<dbReference type="EMBL" id="UOGF01000085">
    <property type="protein sequence ID" value="VAX32188.1"/>
    <property type="molecule type" value="Genomic_DNA"/>
</dbReference>
<evidence type="ECO:0000313" key="1">
    <source>
        <dbReference type="EMBL" id="VAX32188.1"/>
    </source>
</evidence>
<dbReference type="Gene3D" id="3.30.530.20">
    <property type="match status" value="1"/>
</dbReference>
<dbReference type="InterPro" id="IPR023393">
    <property type="entry name" value="START-like_dom_sf"/>
</dbReference>
<proteinExistence type="predicted"/>
<accession>A0A3B1D8B3</accession>
<protein>
    <submittedName>
        <fullName evidence="1">Uncharacterized protein</fullName>
    </submittedName>
</protein>
<organism evidence="1">
    <name type="scientific">hydrothermal vent metagenome</name>
    <dbReference type="NCBI Taxonomy" id="652676"/>
    <lineage>
        <taxon>unclassified sequences</taxon>
        <taxon>metagenomes</taxon>
        <taxon>ecological metagenomes</taxon>
    </lineage>
</organism>
<dbReference type="SUPFAM" id="SSF55961">
    <property type="entry name" value="Bet v1-like"/>
    <property type="match status" value="1"/>
</dbReference>
<sequence length="130" mass="14804">MNSHTETVTIKAKWKSVYDFLANTANLPKWAVCFCQNIRHDGNHWIATTPGGEIKIRYDCDAKRGLIDMYDVSNTQHGNPAFTRLVPNGPEETEYIFTFFQSSEIPDAIFAEQIKGLKTEFGVLKTLMEK</sequence>
<reference evidence="1" key="1">
    <citation type="submission" date="2018-06" db="EMBL/GenBank/DDBJ databases">
        <authorList>
            <person name="Zhirakovskaya E."/>
        </authorList>
    </citation>
    <scope>NUCLEOTIDE SEQUENCE</scope>
</reference>
<dbReference type="AlphaFoldDB" id="A0A3B1D8B3"/>
<name>A0A3B1D8B3_9ZZZZ</name>
<gene>
    <name evidence="1" type="ORF">MNBD_NITROSPIRAE01-342</name>
</gene>